<organism evidence="1 2">
    <name type="scientific">candidate division WWE3 bacterium</name>
    <dbReference type="NCBI Taxonomy" id="2053526"/>
    <lineage>
        <taxon>Bacteria</taxon>
        <taxon>Katanobacteria</taxon>
    </lineage>
</organism>
<name>A0A928TU14_UNCKA</name>
<evidence type="ECO:0000313" key="2">
    <source>
        <dbReference type="Proteomes" id="UP000710385"/>
    </source>
</evidence>
<evidence type="ECO:0000313" key="1">
    <source>
        <dbReference type="EMBL" id="MBE7525316.1"/>
    </source>
</evidence>
<reference evidence="1" key="1">
    <citation type="submission" date="2020-05" db="EMBL/GenBank/DDBJ databases">
        <title>High-Quality Genomes of Partial-Nitritation/Anammox System by Hierarchical Clustering Based Hybrid Assembly.</title>
        <authorList>
            <person name="Liu L."/>
            <person name="Wang Y."/>
            <person name="Che Y."/>
            <person name="Chen Y."/>
            <person name="Xia Y."/>
            <person name="Luo R."/>
            <person name="Cheng S.H."/>
            <person name="Zheng C."/>
            <person name="Zhang T."/>
        </authorList>
    </citation>
    <scope>NUCLEOTIDE SEQUENCE</scope>
    <source>
        <strain evidence="1">H1_PAT1</strain>
    </source>
</reference>
<sequence length="96" mass="11195">MDLYRKKFDALIAYACAYRQRTVTLIGIEYRECVAMTCDDPETVVLPMPLFERYIAELDRRFRLARCTGTHDWIVTPDGELGAITELRFSVLETRN</sequence>
<proteinExistence type="predicted"/>
<dbReference type="EMBL" id="JABTTY010000001">
    <property type="protein sequence ID" value="MBE7525316.1"/>
    <property type="molecule type" value="Genomic_DNA"/>
</dbReference>
<dbReference type="AlphaFoldDB" id="A0A928TU14"/>
<dbReference type="Proteomes" id="UP000710385">
    <property type="component" value="Unassembled WGS sequence"/>
</dbReference>
<protein>
    <submittedName>
        <fullName evidence="1">Uncharacterized protein</fullName>
    </submittedName>
</protein>
<gene>
    <name evidence="1" type="ORF">HS096_02935</name>
</gene>
<accession>A0A928TU14</accession>
<comment type="caution">
    <text evidence="1">The sequence shown here is derived from an EMBL/GenBank/DDBJ whole genome shotgun (WGS) entry which is preliminary data.</text>
</comment>